<comment type="caution">
    <text evidence="2">The sequence shown here is derived from an EMBL/GenBank/DDBJ whole genome shotgun (WGS) entry which is preliminary data.</text>
</comment>
<keyword evidence="3" id="KW-1185">Reference proteome</keyword>
<feature type="domain" description="N-acetyltransferase" evidence="1">
    <location>
        <begin position="14"/>
        <end position="155"/>
    </location>
</feature>
<dbReference type="AlphaFoldDB" id="A3IT75"/>
<reference evidence="2 3" key="1">
    <citation type="submission" date="2007-03" db="EMBL/GenBank/DDBJ databases">
        <authorList>
            <person name="Stal L."/>
            <person name="Ferriera S."/>
            <person name="Johnson J."/>
            <person name="Kravitz S."/>
            <person name="Beeson K."/>
            <person name="Sutton G."/>
            <person name="Rogers Y.-H."/>
            <person name="Friedman R."/>
            <person name="Frazier M."/>
            <person name="Venter J.C."/>
        </authorList>
    </citation>
    <scope>NUCLEOTIDE SEQUENCE [LARGE SCALE GENOMIC DNA]</scope>
    <source>
        <strain evidence="2 3">CCY0110</strain>
    </source>
</reference>
<dbReference type="eggNOG" id="COG1670">
    <property type="taxonomic scope" value="Bacteria"/>
</dbReference>
<gene>
    <name evidence="2" type="ORF">CY0110_04913</name>
</gene>
<dbReference type="Proteomes" id="UP000003781">
    <property type="component" value="Unassembled WGS sequence"/>
</dbReference>
<protein>
    <recommendedName>
        <fullName evidence="1">N-acetyltransferase domain-containing protein</fullName>
    </recommendedName>
</protein>
<evidence type="ECO:0000259" key="1">
    <source>
        <dbReference type="Pfam" id="PF13302"/>
    </source>
</evidence>
<dbReference type="PANTHER" id="PTHR43792:SF1">
    <property type="entry name" value="N-ACETYLTRANSFERASE DOMAIN-CONTAINING PROTEIN"/>
    <property type="match status" value="1"/>
</dbReference>
<dbReference type="PANTHER" id="PTHR43792">
    <property type="entry name" value="GNAT FAMILY, PUTATIVE (AFU_ORTHOLOGUE AFUA_3G00765)-RELATED-RELATED"/>
    <property type="match status" value="1"/>
</dbReference>
<accession>A3IT75</accession>
<dbReference type="InterPro" id="IPR016181">
    <property type="entry name" value="Acyl_CoA_acyltransferase"/>
</dbReference>
<sequence length="211" mass="24513">MSISAPILHQGRAITLRRTIPDDAALLYEQMYCNAEFMGLFRLNDLVANEEELRERLVKRWEVSPIKSGYLEMLILHKHHGAIGIIAAADYIPLHQRAEFLIGLFNPKYYYAGYSIEACLMLGDLVFNQYKLHRLYAYAYDYNHLAQKALTSGGFMVEGVMKEHLFDQQKEQFVDLHIFGMTVQQFRQNRRIAKLSRRLIGRDITDGENHS</sequence>
<dbReference type="OrthoDB" id="448721at2"/>
<dbReference type="EMBL" id="AAXW01000026">
    <property type="protein sequence ID" value="EAZ90379.1"/>
    <property type="molecule type" value="Genomic_DNA"/>
</dbReference>
<dbReference type="Pfam" id="PF13302">
    <property type="entry name" value="Acetyltransf_3"/>
    <property type="match status" value="1"/>
</dbReference>
<dbReference type="InterPro" id="IPR051531">
    <property type="entry name" value="N-acetyltransferase"/>
</dbReference>
<dbReference type="SUPFAM" id="SSF55729">
    <property type="entry name" value="Acyl-CoA N-acyltransferases (Nat)"/>
    <property type="match status" value="1"/>
</dbReference>
<organism evidence="2 3">
    <name type="scientific">Crocosphaera chwakensis CCY0110</name>
    <dbReference type="NCBI Taxonomy" id="391612"/>
    <lineage>
        <taxon>Bacteria</taxon>
        <taxon>Bacillati</taxon>
        <taxon>Cyanobacteriota</taxon>
        <taxon>Cyanophyceae</taxon>
        <taxon>Oscillatoriophycideae</taxon>
        <taxon>Chroococcales</taxon>
        <taxon>Aphanothecaceae</taxon>
        <taxon>Crocosphaera</taxon>
        <taxon>Crocosphaera chwakensis</taxon>
    </lineage>
</organism>
<dbReference type="Gene3D" id="3.40.630.30">
    <property type="match status" value="1"/>
</dbReference>
<dbReference type="InterPro" id="IPR000182">
    <property type="entry name" value="GNAT_dom"/>
</dbReference>
<evidence type="ECO:0000313" key="3">
    <source>
        <dbReference type="Proteomes" id="UP000003781"/>
    </source>
</evidence>
<name>A3IT75_9CHRO</name>
<proteinExistence type="predicted"/>
<dbReference type="GO" id="GO:0016747">
    <property type="term" value="F:acyltransferase activity, transferring groups other than amino-acyl groups"/>
    <property type="evidence" value="ECO:0007669"/>
    <property type="project" value="InterPro"/>
</dbReference>
<evidence type="ECO:0000313" key="2">
    <source>
        <dbReference type="EMBL" id="EAZ90379.1"/>
    </source>
</evidence>
<dbReference type="RefSeq" id="WP_008276579.1">
    <property type="nucleotide sequence ID" value="NZ_AAXW01000026.1"/>
</dbReference>